<reference evidence="1" key="1">
    <citation type="journal article" date="2020" name="Stud. Mycol.">
        <title>101 Dothideomycetes genomes: a test case for predicting lifestyles and emergence of pathogens.</title>
        <authorList>
            <person name="Haridas S."/>
            <person name="Albert R."/>
            <person name="Binder M."/>
            <person name="Bloem J."/>
            <person name="Labutti K."/>
            <person name="Salamov A."/>
            <person name="Andreopoulos B."/>
            <person name="Baker S."/>
            <person name="Barry K."/>
            <person name="Bills G."/>
            <person name="Bluhm B."/>
            <person name="Cannon C."/>
            <person name="Castanera R."/>
            <person name="Culley D."/>
            <person name="Daum C."/>
            <person name="Ezra D."/>
            <person name="Gonzalez J."/>
            <person name="Henrissat B."/>
            <person name="Kuo A."/>
            <person name="Liang C."/>
            <person name="Lipzen A."/>
            <person name="Lutzoni F."/>
            <person name="Magnuson J."/>
            <person name="Mondo S."/>
            <person name="Nolan M."/>
            <person name="Ohm R."/>
            <person name="Pangilinan J."/>
            <person name="Park H.-J."/>
            <person name="Ramirez L."/>
            <person name="Alfaro M."/>
            <person name="Sun H."/>
            <person name="Tritt A."/>
            <person name="Yoshinaga Y."/>
            <person name="Zwiers L.-H."/>
            <person name="Turgeon B."/>
            <person name="Goodwin S."/>
            <person name="Spatafora J."/>
            <person name="Crous P."/>
            <person name="Grigoriev I."/>
        </authorList>
    </citation>
    <scope>NUCLEOTIDE SEQUENCE</scope>
    <source>
        <strain evidence="1">CBS 113389</strain>
    </source>
</reference>
<dbReference type="EMBL" id="MU001646">
    <property type="protein sequence ID" value="KAF2478488.1"/>
    <property type="molecule type" value="Genomic_DNA"/>
</dbReference>
<proteinExistence type="predicted"/>
<dbReference type="AlphaFoldDB" id="A0A6A6PES8"/>
<dbReference type="OrthoDB" id="3795850at2759"/>
<name>A0A6A6PES8_9PEZI</name>
<protein>
    <submittedName>
        <fullName evidence="1">Uncharacterized protein</fullName>
    </submittedName>
</protein>
<dbReference type="RefSeq" id="XP_033585058.1">
    <property type="nucleotide sequence ID" value="XM_033735001.1"/>
</dbReference>
<dbReference type="Proteomes" id="UP000799767">
    <property type="component" value="Unassembled WGS sequence"/>
</dbReference>
<sequence length="326" mass="37525">MASRETKACADTTLCWATPVRVEVLGAHLETYIQLLPTINALRLCHRFGSSSNAFVAKLPQELIMYIERLLISEARARSLRAWKRDFRCFQQKCKPSEHVSKEALESLRQLAIQGEIPWDEAEDYYDVDRRIELHLRDETSEWEKKHTKRAESWQARVGASWQTRFSKDQGCWFNANADLISTHFGLEVALVHVDIDEYGQEEELWEDFGDQYPTGTTTAYLQLPRARTESLHWRYPMPDPFGCSFAMQTGHGMLVKVPKQLPTSARHRTDRIMSILGLKPFIAPSQEGLALSTEDEFEHHGLAKTMTWPQLMLIVRGTTDFEGTH</sequence>
<accession>A0A6A6PES8</accession>
<organism evidence="1 2">
    <name type="scientific">Neohortaea acidophila</name>
    <dbReference type="NCBI Taxonomy" id="245834"/>
    <lineage>
        <taxon>Eukaryota</taxon>
        <taxon>Fungi</taxon>
        <taxon>Dikarya</taxon>
        <taxon>Ascomycota</taxon>
        <taxon>Pezizomycotina</taxon>
        <taxon>Dothideomycetes</taxon>
        <taxon>Dothideomycetidae</taxon>
        <taxon>Mycosphaerellales</taxon>
        <taxon>Teratosphaeriaceae</taxon>
        <taxon>Neohortaea</taxon>
    </lineage>
</organism>
<evidence type="ECO:0000313" key="1">
    <source>
        <dbReference type="EMBL" id="KAF2478488.1"/>
    </source>
</evidence>
<dbReference type="GeneID" id="54476003"/>
<gene>
    <name evidence="1" type="ORF">BDY17DRAFT_306188</name>
</gene>
<evidence type="ECO:0000313" key="2">
    <source>
        <dbReference type="Proteomes" id="UP000799767"/>
    </source>
</evidence>
<keyword evidence="2" id="KW-1185">Reference proteome</keyword>